<dbReference type="InterPro" id="IPR001123">
    <property type="entry name" value="LeuE-type"/>
</dbReference>
<proteinExistence type="predicted"/>
<dbReference type="GO" id="GO:0005886">
    <property type="term" value="C:plasma membrane"/>
    <property type="evidence" value="ECO:0007669"/>
    <property type="project" value="UniProtKB-SubCell"/>
</dbReference>
<keyword evidence="9" id="KW-1185">Reference proteome</keyword>
<feature type="transmembrane region" description="Helical" evidence="6">
    <location>
        <begin position="6"/>
        <end position="28"/>
    </location>
</feature>
<feature type="transmembrane region" description="Helical" evidence="6">
    <location>
        <begin position="74"/>
        <end position="94"/>
    </location>
</feature>
<evidence type="ECO:0000313" key="8">
    <source>
        <dbReference type="EMBL" id="SET39827.1"/>
    </source>
</evidence>
<reference evidence="7 10" key="2">
    <citation type="submission" date="2019-07" db="EMBL/GenBank/DDBJ databases">
        <title>Whole genome shotgun sequence of Myxococcus fulvus NBRC 100333.</title>
        <authorList>
            <person name="Hosoyama A."/>
            <person name="Uohara A."/>
            <person name="Ohji S."/>
            <person name="Ichikawa N."/>
        </authorList>
    </citation>
    <scope>NUCLEOTIDE SEQUENCE [LARGE SCALE GENOMIC DNA]</scope>
    <source>
        <strain evidence="7 10">NBRC 100333</strain>
    </source>
</reference>
<keyword evidence="4 6" id="KW-1133">Transmembrane helix</keyword>
<dbReference type="STRING" id="1334629.MFUL124B02_31995"/>
<gene>
    <name evidence="7" type="primary">rhtB</name>
    <name evidence="7" type="ORF">MFU01_60570</name>
    <name evidence="8" type="ORF">SAMN05443572_102139</name>
</gene>
<protein>
    <submittedName>
        <fullName evidence="7">Homoserine/homoserine lactone efflux protein</fullName>
    </submittedName>
</protein>
<dbReference type="PIRSF" id="PIRSF006324">
    <property type="entry name" value="LeuE"/>
    <property type="match status" value="1"/>
</dbReference>
<evidence type="ECO:0000256" key="1">
    <source>
        <dbReference type="ARBA" id="ARBA00004651"/>
    </source>
</evidence>
<dbReference type="EMBL" id="FOIB01000002">
    <property type="protein sequence ID" value="SET39827.1"/>
    <property type="molecule type" value="Genomic_DNA"/>
</dbReference>
<dbReference type="AlphaFoldDB" id="A0A511TA06"/>
<dbReference type="Proteomes" id="UP000183760">
    <property type="component" value="Unassembled WGS sequence"/>
</dbReference>
<dbReference type="PANTHER" id="PTHR30086:SF20">
    <property type="entry name" value="ARGININE EXPORTER PROTEIN ARGO-RELATED"/>
    <property type="match status" value="1"/>
</dbReference>
<organism evidence="7 10">
    <name type="scientific">Myxococcus fulvus</name>
    <dbReference type="NCBI Taxonomy" id="33"/>
    <lineage>
        <taxon>Bacteria</taxon>
        <taxon>Pseudomonadati</taxon>
        <taxon>Myxococcota</taxon>
        <taxon>Myxococcia</taxon>
        <taxon>Myxococcales</taxon>
        <taxon>Cystobacterineae</taxon>
        <taxon>Myxococcaceae</taxon>
        <taxon>Myxococcus</taxon>
    </lineage>
</organism>
<evidence type="ECO:0000313" key="7">
    <source>
        <dbReference type="EMBL" id="GEN11020.1"/>
    </source>
</evidence>
<dbReference type="Proteomes" id="UP000321514">
    <property type="component" value="Unassembled WGS sequence"/>
</dbReference>
<feature type="transmembrane region" description="Helical" evidence="6">
    <location>
        <begin position="48"/>
        <end position="68"/>
    </location>
</feature>
<dbReference type="PANTHER" id="PTHR30086">
    <property type="entry name" value="ARGININE EXPORTER PROTEIN ARGO"/>
    <property type="match status" value="1"/>
</dbReference>
<keyword evidence="3 6" id="KW-0812">Transmembrane</keyword>
<dbReference type="EMBL" id="BJXR01000043">
    <property type="protein sequence ID" value="GEN11020.1"/>
    <property type="molecule type" value="Genomic_DNA"/>
</dbReference>
<evidence type="ECO:0000256" key="4">
    <source>
        <dbReference type="ARBA" id="ARBA00022989"/>
    </source>
</evidence>
<keyword evidence="2" id="KW-1003">Cell membrane</keyword>
<accession>A0A511TA06</accession>
<name>A0A511TA06_MYXFU</name>
<evidence type="ECO:0000256" key="2">
    <source>
        <dbReference type="ARBA" id="ARBA00022475"/>
    </source>
</evidence>
<dbReference type="RefSeq" id="WP_046715388.1">
    <property type="nucleotide sequence ID" value="NZ_BJXR01000043.1"/>
</dbReference>
<dbReference type="GO" id="GO:0015171">
    <property type="term" value="F:amino acid transmembrane transporter activity"/>
    <property type="evidence" value="ECO:0007669"/>
    <property type="project" value="TreeGrafter"/>
</dbReference>
<evidence type="ECO:0000256" key="6">
    <source>
        <dbReference type="SAM" id="Phobius"/>
    </source>
</evidence>
<feature type="transmembrane region" description="Helical" evidence="6">
    <location>
        <begin position="189"/>
        <end position="206"/>
    </location>
</feature>
<keyword evidence="5 6" id="KW-0472">Membrane</keyword>
<evidence type="ECO:0000256" key="3">
    <source>
        <dbReference type="ARBA" id="ARBA00022692"/>
    </source>
</evidence>
<evidence type="ECO:0000313" key="9">
    <source>
        <dbReference type="Proteomes" id="UP000183760"/>
    </source>
</evidence>
<comment type="caution">
    <text evidence="7">The sequence shown here is derived from an EMBL/GenBank/DDBJ whole genome shotgun (WGS) entry which is preliminary data.</text>
</comment>
<sequence>MDLTLWATFTLTMALFAITPGPAVLLVVSQAMSRGFRAGMSATLGIQAGNAVYFLVSVAGLGAALATSRIAFNAIRYAGAAYLVYLGVSTLWAAKQSLTLAERPKPPLWQGAFVQGFAKQLANPKSILFFGSLLPQFVQPGPHAGLQFTVYGVSCIVVEVPVLAGYAWLGVAGGRVSSSPRAQVWRERLSGLALIGIGVVLITMRPPA</sequence>
<dbReference type="Pfam" id="PF01810">
    <property type="entry name" value="LysE"/>
    <property type="match status" value="1"/>
</dbReference>
<evidence type="ECO:0000256" key="5">
    <source>
        <dbReference type="ARBA" id="ARBA00023136"/>
    </source>
</evidence>
<reference evidence="8 9" key="1">
    <citation type="submission" date="2016-10" db="EMBL/GenBank/DDBJ databases">
        <authorList>
            <person name="Varghese N."/>
            <person name="Submissions S."/>
        </authorList>
    </citation>
    <scope>NUCLEOTIDE SEQUENCE [LARGE SCALE GENOMIC DNA]</scope>
    <source>
        <strain evidence="8 9">DSM 16525</strain>
    </source>
</reference>
<evidence type="ECO:0000313" key="10">
    <source>
        <dbReference type="Proteomes" id="UP000321514"/>
    </source>
</evidence>
<feature type="transmembrane region" description="Helical" evidence="6">
    <location>
        <begin position="148"/>
        <end position="169"/>
    </location>
</feature>
<comment type="subcellular location">
    <subcellularLocation>
        <location evidence="1">Cell membrane</location>
        <topology evidence="1">Multi-pass membrane protein</topology>
    </subcellularLocation>
</comment>